<sequence length="84" mass="9044">MILFFGTRLRRRVLGVGTFDCPHCAVVRAVERVASRVWAHLFWIPLFPLGTPRVSLQCTACHGEWPLSPGGGAGAVGGLSMPQA</sequence>
<reference evidence="1 2" key="1">
    <citation type="submission" date="2019-07" db="EMBL/GenBank/DDBJ databases">
        <title>Whole genome shotgun sequence of Actinotalea fermentans NBRC 105374.</title>
        <authorList>
            <person name="Hosoyama A."/>
            <person name="Uohara A."/>
            <person name="Ohji S."/>
            <person name="Ichikawa N."/>
        </authorList>
    </citation>
    <scope>NUCLEOTIDE SEQUENCE [LARGE SCALE GENOMIC DNA]</scope>
    <source>
        <strain evidence="1 2">NBRC 105374</strain>
    </source>
</reference>
<accession>A0A511Z283</accession>
<evidence type="ECO:0000313" key="2">
    <source>
        <dbReference type="Proteomes" id="UP000321484"/>
    </source>
</evidence>
<comment type="caution">
    <text evidence="1">The sequence shown here is derived from an EMBL/GenBank/DDBJ whole genome shotgun (WGS) entry which is preliminary data.</text>
</comment>
<evidence type="ECO:0008006" key="3">
    <source>
        <dbReference type="Google" id="ProtNLM"/>
    </source>
</evidence>
<gene>
    <name evidence="1" type="ORF">AFE02nite_32960</name>
</gene>
<protein>
    <recommendedName>
        <fullName evidence="3">Zinc-ribbon 15 domain-containing protein</fullName>
    </recommendedName>
</protein>
<name>A0A511Z283_9CELL</name>
<dbReference type="OrthoDB" id="4377018at2"/>
<organism evidence="1 2">
    <name type="scientific">Actinotalea fermentans</name>
    <dbReference type="NCBI Taxonomy" id="43671"/>
    <lineage>
        <taxon>Bacteria</taxon>
        <taxon>Bacillati</taxon>
        <taxon>Actinomycetota</taxon>
        <taxon>Actinomycetes</taxon>
        <taxon>Micrococcales</taxon>
        <taxon>Cellulomonadaceae</taxon>
        <taxon>Actinotalea</taxon>
    </lineage>
</organism>
<dbReference type="AlphaFoldDB" id="A0A511Z283"/>
<keyword evidence="2" id="KW-1185">Reference proteome</keyword>
<evidence type="ECO:0000313" key="1">
    <source>
        <dbReference type="EMBL" id="GEN81562.1"/>
    </source>
</evidence>
<dbReference type="RefSeq" id="WP_034248974.1">
    <property type="nucleotide sequence ID" value="NZ_BJYK01000013.1"/>
</dbReference>
<proteinExistence type="predicted"/>
<dbReference type="Proteomes" id="UP000321484">
    <property type="component" value="Unassembled WGS sequence"/>
</dbReference>
<dbReference type="EMBL" id="BJYK01000013">
    <property type="protein sequence ID" value="GEN81562.1"/>
    <property type="molecule type" value="Genomic_DNA"/>
</dbReference>